<proteinExistence type="predicted"/>
<reference evidence="2 4" key="1">
    <citation type="journal article" date="2008" name="Science">
        <title>The Physcomitrella genome reveals evolutionary insights into the conquest of land by plants.</title>
        <authorList>
            <person name="Rensing S."/>
            <person name="Lang D."/>
            <person name="Zimmer A."/>
            <person name="Terry A."/>
            <person name="Salamov A."/>
            <person name="Shapiro H."/>
            <person name="Nishiyama T."/>
            <person name="Perroud P.-F."/>
            <person name="Lindquist E."/>
            <person name="Kamisugi Y."/>
            <person name="Tanahashi T."/>
            <person name="Sakakibara K."/>
            <person name="Fujita T."/>
            <person name="Oishi K."/>
            <person name="Shin-I T."/>
            <person name="Kuroki Y."/>
            <person name="Toyoda A."/>
            <person name="Suzuki Y."/>
            <person name="Hashimoto A."/>
            <person name="Yamaguchi K."/>
            <person name="Sugano A."/>
            <person name="Kohara Y."/>
            <person name="Fujiyama A."/>
            <person name="Anterola A."/>
            <person name="Aoki S."/>
            <person name="Ashton N."/>
            <person name="Barbazuk W.B."/>
            <person name="Barker E."/>
            <person name="Bennetzen J."/>
            <person name="Bezanilla M."/>
            <person name="Blankenship R."/>
            <person name="Cho S.H."/>
            <person name="Dutcher S."/>
            <person name="Estelle M."/>
            <person name="Fawcett J.A."/>
            <person name="Gundlach H."/>
            <person name="Hanada K."/>
            <person name="Heyl A."/>
            <person name="Hicks K.A."/>
            <person name="Hugh J."/>
            <person name="Lohr M."/>
            <person name="Mayer K."/>
            <person name="Melkozernov A."/>
            <person name="Murata T."/>
            <person name="Nelson D."/>
            <person name="Pils B."/>
            <person name="Prigge M."/>
            <person name="Reiss B."/>
            <person name="Renner T."/>
            <person name="Rombauts S."/>
            <person name="Rushton P."/>
            <person name="Sanderfoot A."/>
            <person name="Schween G."/>
            <person name="Shiu S.-H."/>
            <person name="Stueber K."/>
            <person name="Theodoulou F.L."/>
            <person name="Tu H."/>
            <person name="Van de Peer Y."/>
            <person name="Verrier P.J."/>
            <person name="Waters E."/>
            <person name="Wood A."/>
            <person name="Yang L."/>
            <person name="Cove D."/>
            <person name="Cuming A."/>
            <person name="Hasebe M."/>
            <person name="Lucas S."/>
            <person name="Mishler D.B."/>
            <person name="Reski R."/>
            <person name="Grigoriev I."/>
            <person name="Quatrano R.S."/>
            <person name="Boore J.L."/>
        </authorList>
    </citation>
    <scope>NUCLEOTIDE SEQUENCE [LARGE SCALE GENOMIC DNA]</scope>
    <source>
        <strain evidence="3 4">cv. Gransden 2004</strain>
    </source>
</reference>
<dbReference type="InParanoid" id="A0A2K1K2U9"/>
<name>A0A2K1K2U9_PHYPA</name>
<accession>A0A2K1K2U9</accession>
<keyword evidence="1" id="KW-1133">Transmembrane helix</keyword>
<feature type="transmembrane region" description="Helical" evidence="1">
    <location>
        <begin position="12"/>
        <end position="32"/>
    </location>
</feature>
<dbReference type="EnsemblPlants" id="Pp3c9_11320V3.2">
    <property type="protein sequence ID" value="PAC:32911205.CDS.1"/>
    <property type="gene ID" value="Pp3c9_11320"/>
</dbReference>
<evidence type="ECO:0000313" key="3">
    <source>
        <dbReference type="EnsemblPlants" id="PAC:32911204.CDS.1"/>
    </source>
</evidence>
<evidence type="ECO:0000313" key="2">
    <source>
        <dbReference type="EMBL" id="PNR48097.1"/>
    </source>
</evidence>
<dbReference type="Gramene" id="Pp3c9_11320V3.1">
    <property type="protein sequence ID" value="PAC:32911204.CDS.1"/>
    <property type="gene ID" value="Pp3c9_11320"/>
</dbReference>
<reference evidence="3" key="3">
    <citation type="submission" date="2020-12" db="UniProtKB">
        <authorList>
            <consortium name="EnsemblPlants"/>
        </authorList>
    </citation>
    <scope>IDENTIFICATION</scope>
</reference>
<keyword evidence="1" id="KW-0812">Transmembrane</keyword>
<keyword evidence="1" id="KW-0472">Membrane</keyword>
<dbReference type="AlphaFoldDB" id="A0A2K1K2U9"/>
<dbReference type="EnsemblPlants" id="Pp3c9_11320V3.1">
    <property type="protein sequence ID" value="PAC:32911204.CDS.1"/>
    <property type="gene ID" value="Pp3c9_11320"/>
</dbReference>
<gene>
    <name evidence="2" type="ORF">PHYPA_012570</name>
</gene>
<dbReference type="EMBL" id="ABEU02000009">
    <property type="protein sequence ID" value="PNR48097.1"/>
    <property type="molecule type" value="Genomic_DNA"/>
</dbReference>
<sequence length="86" mass="9621">MDNMHMGTEGQPAAFLHVVVHFAPCFLLLGFLPRECKGPLNVYLYIEGNTFIRKNLLFAWSKSGIMNAIFLCSNYLKLPASISGNK</sequence>
<dbReference type="PaxDb" id="3218-PP1S29_292V6.1"/>
<reference evidence="2 4" key="2">
    <citation type="journal article" date="2018" name="Plant J.">
        <title>The Physcomitrella patens chromosome-scale assembly reveals moss genome structure and evolution.</title>
        <authorList>
            <person name="Lang D."/>
            <person name="Ullrich K.K."/>
            <person name="Murat F."/>
            <person name="Fuchs J."/>
            <person name="Jenkins J."/>
            <person name="Haas F.B."/>
            <person name="Piednoel M."/>
            <person name="Gundlach H."/>
            <person name="Van Bel M."/>
            <person name="Meyberg R."/>
            <person name="Vives C."/>
            <person name="Morata J."/>
            <person name="Symeonidi A."/>
            <person name="Hiss M."/>
            <person name="Muchero W."/>
            <person name="Kamisugi Y."/>
            <person name="Saleh O."/>
            <person name="Blanc G."/>
            <person name="Decker E.L."/>
            <person name="van Gessel N."/>
            <person name="Grimwood J."/>
            <person name="Hayes R.D."/>
            <person name="Graham S.W."/>
            <person name="Gunter L.E."/>
            <person name="McDaniel S.F."/>
            <person name="Hoernstein S.N.W."/>
            <person name="Larsson A."/>
            <person name="Li F.W."/>
            <person name="Perroud P.F."/>
            <person name="Phillips J."/>
            <person name="Ranjan P."/>
            <person name="Rokshar D.S."/>
            <person name="Rothfels C.J."/>
            <person name="Schneider L."/>
            <person name="Shu S."/>
            <person name="Stevenson D.W."/>
            <person name="Thummler F."/>
            <person name="Tillich M."/>
            <person name="Villarreal Aguilar J.C."/>
            <person name="Widiez T."/>
            <person name="Wong G.K."/>
            <person name="Wymore A."/>
            <person name="Zhang Y."/>
            <person name="Zimmer A.D."/>
            <person name="Quatrano R.S."/>
            <person name="Mayer K.F.X."/>
            <person name="Goodstein D."/>
            <person name="Casacuberta J.M."/>
            <person name="Vandepoele K."/>
            <person name="Reski R."/>
            <person name="Cuming A.C."/>
            <person name="Tuskan G.A."/>
            <person name="Maumus F."/>
            <person name="Salse J."/>
            <person name="Schmutz J."/>
            <person name="Rensing S.A."/>
        </authorList>
    </citation>
    <scope>NUCLEOTIDE SEQUENCE [LARGE SCALE GENOMIC DNA]</scope>
    <source>
        <strain evidence="3 4">cv. Gransden 2004</strain>
    </source>
</reference>
<evidence type="ECO:0000313" key="4">
    <source>
        <dbReference type="Proteomes" id="UP000006727"/>
    </source>
</evidence>
<protein>
    <submittedName>
        <fullName evidence="2 3">Uncharacterized protein</fullName>
    </submittedName>
</protein>
<dbReference type="Proteomes" id="UP000006727">
    <property type="component" value="Chromosome 9"/>
</dbReference>
<organism evidence="2">
    <name type="scientific">Physcomitrium patens</name>
    <name type="common">Spreading-leaved earth moss</name>
    <name type="synonym">Physcomitrella patens</name>
    <dbReference type="NCBI Taxonomy" id="3218"/>
    <lineage>
        <taxon>Eukaryota</taxon>
        <taxon>Viridiplantae</taxon>
        <taxon>Streptophyta</taxon>
        <taxon>Embryophyta</taxon>
        <taxon>Bryophyta</taxon>
        <taxon>Bryophytina</taxon>
        <taxon>Bryopsida</taxon>
        <taxon>Funariidae</taxon>
        <taxon>Funariales</taxon>
        <taxon>Funariaceae</taxon>
        <taxon>Physcomitrium</taxon>
    </lineage>
</organism>
<keyword evidence="4" id="KW-1185">Reference proteome</keyword>
<dbReference type="Gramene" id="Pp3c9_11320V3.2">
    <property type="protein sequence ID" value="PAC:32911205.CDS.1"/>
    <property type="gene ID" value="Pp3c9_11320"/>
</dbReference>
<evidence type="ECO:0000256" key="1">
    <source>
        <dbReference type="SAM" id="Phobius"/>
    </source>
</evidence>